<dbReference type="EMBL" id="JACRIW010000007">
    <property type="protein sequence ID" value="MBI5167980.1"/>
    <property type="molecule type" value="Genomic_DNA"/>
</dbReference>
<dbReference type="PROSITE" id="PS50894">
    <property type="entry name" value="HPT"/>
    <property type="match status" value="1"/>
</dbReference>
<dbReference type="Gene3D" id="1.20.120.160">
    <property type="entry name" value="HPT domain"/>
    <property type="match status" value="1"/>
</dbReference>
<evidence type="ECO:0000256" key="1">
    <source>
        <dbReference type="PROSITE-ProRule" id="PRU00110"/>
    </source>
</evidence>
<dbReference type="AlphaFoldDB" id="A0A933W0I2"/>
<comment type="caution">
    <text evidence="3">The sequence shown here is derived from an EMBL/GenBank/DDBJ whole genome shotgun (WGS) entry which is preliminary data.</text>
</comment>
<dbReference type="SMART" id="SM00073">
    <property type="entry name" value="HPT"/>
    <property type="match status" value="1"/>
</dbReference>
<keyword evidence="1" id="KW-0597">Phosphoprotein</keyword>
<dbReference type="SUPFAM" id="SSF47226">
    <property type="entry name" value="Histidine-containing phosphotransfer domain, HPT domain"/>
    <property type="match status" value="1"/>
</dbReference>
<feature type="domain" description="HPt" evidence="2">
    <location>
        <begin position="17"/>
        <end position="110"/>
    </location>
</feature>
<name>A0A933W0I2_UNCEI</name>
<dbReference type="Proteomes" id="UP000696931">
    <property type="component" value="Unassembled WGS sequence"/>
</dbReference>
<sequence length="115" mass="11852">MATEFDYAQLDAITGGDAEFEKEVLEEYLLSAPNDVGKLKHAITAGDAATVGATAHALKGASATIGAKGFAAIALELEQAGKKADLSAAPDTFSRLEAAFTELTGLLRERIAKAA</sequence>
<evidence type="ECO:0000313" key="3">
    <source>
        <dbReference type="EMBL" id="MBI5167980.1"/>
    </source>
</evidence>
<accession>A0A933W0I2</accession>
<feature type="modified residue" description="Phosphohistidine" evidence="1">
    <location>
        <position position="56"/>
    </location>
</feature>
<dbReference type="GO" id="GO:0000160">
    <property type="term" value="P:phosphorelay signal transduction system"/>
    <property type="evidence" value="ECO:0007669"/>
    <property type="project" value="InterPro"/>
</dbReference>
<evidence type="ECO:0000259" key="2">
    <source>
        <dbReference type="PROSITE" id="PS50894"/>
    </source>
</evidence>
<protein>
    <submittedName>
        <fullName evidence="3">Hpt domain-containing protein</fullName>
    </submittedName>
</protein>
<organism evidence="3 4">
    <name type="scientific">Eiseniibacteriota bacterium</name>
    <dbReference type="NCBI Taxonomy" id="2212470"/>
    <lineage>
        <taxon>Bacteria</taxon>
        <taxon>Candidatus Eiseniibacteriota</taxon>
    </lineage>
</organism>
<dbReference type="InterPro" id="IPR036641">
    <property type="entry name" value="HPT_dom_sf"/>
</dbReference>
<evidence type="ECO:0000313" key="4">
    <source>
        <dbReference type="Proteomes" id="UP000696931"/>
    </source>
</evidence>
<reference evidence="3" key="1">
    <citation type="submission" date="2020-07" db="EMBL/GenBank/DDBJ databases">
        <title>Huge and variable diversity of episymbiotic CPR bacteria and DPANN archaea in groundwater ecosystems.</title>
        <authorList>
            <person name="He C.Y."/>
            <person name="Keren R."/>
            <person name="Whittaker M."/>
            <person name="Farag I.F."/>
            <person name="Doudna J."/>
            <person name="Cate J.H.D."/>
            <person name="Banfield J.F."/>
        </authorList>
    </citation>
    <scope>NUCLEOTIDE SEQUENCE</scope>
    <source>
        <strain evidence="3">NC_groundwater_1813_Pr3_B-0.1um_71_17</strain>
    </source>
</reference>
<gene>
    <name evidence="3" type="ORF">HZA61_00690</name>
</gene>
<dbReference type="InterPro" id="IPR008207">
    <property type="entry name" value="Sig_transdc_His_kin_Hpt_dom"/>
</dbReference>
<proteinExistence type="predicted"/>
<dbReference type="Pfam" id="PF01627">
    <property type="entry name" value="Hpt"/>
    <property type="match status" value="1"/>
</dbReference>